<evidence type="ECO:0000313" key="1">
    <source>
        <dbReference type="EMBL" id="KHJ70123.1"/>
    </source>
</evidence>
<comment type="caution">
    <text evidence="1">The sequence shown here is derived from an EMBL/GenBank/DDBJ whole genome shotgun (WGS) entry which is preliminary data.</text>
</comment>
<accession>A0A0B1RAW3</accession>
<organism evidence="1 2">
    <name type="scientific">Pantoea rodasii</name>
    <dbReference type="NCBI Taxonomy" id="1076549"/>
    <lineage>
        <taxon>Bacteria</taxon>
        <taxon>Pseudomonadati</taxon>
        <taxon>Pseudomonadota</taxon>
        <taxon>Gammaproteobacteria</taxon>
        <taxon>Enterobacterales</taxon>
        <taxon>Erwiniaceae</taxon>
        <taxon>Pantoea</taxon>
    </lineage>
</organism>
<gene>
    <name evidence="1" type="ORF">QU24_00120</name>
</gene>
<evidence type="ECO:0000313" key="2">
    <source>
        <dbReference type="Proteomes" id="UP000030853"/>
    </source>
</evidence>
<dbReference type="Proteomes" id="UP000030853">
    <property type="component" value="Unassembled WGS sequence"/>
</dbReference>
<sequence>MEVYTGALYWRAEDANVLSKIPDYETDREGYMEFMTRSNALRMELLVLSEKFIEVHGSYEAGMAEMGEWLLNYAESAMIQKVSQGPISKAWLMDELERRR</sequence>
<name>A0A0B1RAW3_9GAMM</name>
<proteinExistence type="predicted"/>
<dbReference type="AlphaFoldDB" id="A0A0B1RAW3"/>
<reference evidence="1 2" key="1">
    <citation type="submission" date="2014-11" db="EMBL/GenBank/DDBJ databases">
        <title>Genome sequencing of Pantoea rodasii ND03.</title>
        <authorList>
            <person name="Muhamad Yunos N.Y."/>
            <person name="Chan K.-G."/>
        </authorList>
    </citation>
    <scope>NUCLEOTIDE SEQUENCE [LARGE SCALE GENOMIC DNA]</scope>
    <source>
        <strain evidence="1 2">ND03</strain>
    </source>
</reference>
<protein>
    <submittedName>
        <fullName evidence="1">Uncharacterized protein</fullName>
    </submittedName>
</protein>
<dbReference type="EMBL" id="JTJJ01000001">
    <property type="protein sequence ID" value="KHJ70123.1"/>
    <property type="molecule type" value="Genomic_DNA"/>
</dbReference>